<dbReference type="InterPro" id="IPR042100">
    <property type="entry name" value="Bug_dom1"/>
</dbReference>
<keyword evidence="3" id="KW-0675">Receptor</keyword>
<dbReference type="InterPro" id="IPR005064">
    <property type="entry name" value="BUG"/>
</dbReference>
<dbReference type="CDD" id="cd13578">
    <property type="entry name" value="PBP2_Bug27"/>
    <property type="match status" value="1"/>
</dbReference>
<proteinExistence type="inferred from homology"/>
<dbReference type="PROSITE" id="PS51318">
    <property type="entry name" value="TAT"/>
    <property type="match status" value="1"/>
</dbReference>
<dbReference type="Gene3D" id="3.40.190.150">
    <property type="entry name" value="Bordetella uptake gene, domain 1"/>
    <property type="match status" value="1"/>
</dbReference>
<keyword evidence="2" id="KW-0732">Signal</keyword>
<dbReference type="OrthoDB" id="8689123at2"/>
<dbReference type="PANTHER" id="PTHR42928:SF5">
    <property type="entry name" value="BLR1237 PROTEIN"/>
    <property type="match status" value="1"/>
</dbReference>
<organism evidence="3 4">
    <name type="scientific">Pigmentiphaga humi</name>
    <dbReference type="NCBI Taxonomy" id="2478468"/>
    <lineage>
        <taxon>Bacteria</taxon>
        <taxon>Pseudomonadati</taxon>
        <taxon>Pseudomonadota</taxon>
        <taxon>Betaproteobacteria</taxon>
        <taxon>Burkholderiales</taxon>
        <taxon>Alcaligenaceae</taxon>
        <taxon>Pigmentiphaga</taxon>
    </lineage>
</organism>
<feature type="signal peptide" evidence="2">
    <location>
        <begin position="1"/>
        <end position="24"/>
    </location>
</feature>
<name>A0A3P4B6D0_9BURK</name>
<reference evidence="3 4" key="1">
    <citation type="submission" date="2018-10" db="EMBL/GenBank/DDBJ databases">
        <authorList>
            <person name="Criscuolo A."/>
        </authorList>
    </citation>
    <scope>NUCLEOTIDE SEQUENCE [LARGE SCALE GENOMIC DNA]</scope>
    <source>
        <strain evidence="3">DnA1</strain>
    </source>
</reference>
<evidence type="ECO:0000313" key="3">
    <source>
        <dbReference type="EMBL" id="VCU71849.1"/>
    </source>
</evidence>
<dbReference type="Proteomes" id="UP000277294">
    <property type="component" value="Unassembled WGS sequence"/>
</dbReference>
<comment type="similarity">
    <text evidence="1">Belongs to the UPF0065 (bug) family.</text>
</comment>
<dbReference type="Pfam" id="PF03401">
    <property type="entry name" value="TctC"/>
    <property type="match status" value="1"/>
</dbReference>
<dbReference type="PANTHER" id="PTHR42928">
    <property type="entry name" value="TRICARBOXYLATE-BINDING PROTEIN"/>
    <property type="match status" value="1"/>
</dbReference>
<dbReference type="AlphaFoldDB" id="A0A3P4B6D0"/>
<sequence>MSTRRSILGAALAAAALLSGHAAADTAYPQGPSTMIVPFPAGGPTDVLARIVSQQLAETWKHPVIVDYKPGASTMLGTAAVAKAAPDGYTIGVVNPAYVINPSLQKKLPYKNEDLAAVTQLIRVPLAIAANPQAPFDTLEQMIEYAKRHPDAVTFASPGTGGTSHLAGALLARQAGVELTHIPYKGSAPAHTDVIGGRVMVMIDPIFSLMPHIQSGRLKMLATTGTQREPAYPNYATVAEKYPGFAVQAFIGLVVPAGTPAPIIDKIQRDAAAALALPAVKQRVEGLGMAIVASRPAEFEAQIKAETAQWAQVIREAKIELQD</sequence>
<evidence type="ECO:0000313" key="4">
    <source>
        <dbReference type="Proteomes" id="UP000277294"/>
    </source>
</evidence>
<feature type="chain" id="PRO_5018247438" evidence="2">
    <location>
        <begin position="25"/>
        <end position="323"/>
    </location>
</feature>
<keyword evidence="4" id="KW-1185">Reference proteome</keyword>
<dbReference type="Gene3D" id="3.40.190.10">
    <property type="entry name" value="Periplasmic binding protein-like II"/>
    <property type="match status" value="1"/>
</dbReference>
<dbReference type="PIRSF" id="PIRSF017082">
    <property type="entry name" value="YflP"/>
    <property type="match status" value="1"/>
</dbReference>
<evidence type="ECO:0000256" key="2">
    <source>
        <dbReference type="SAM" id="SignalP"/>
    </source>
</evidence>
<dbReference type="InterPro" id="IPR006311">
    <property type="entry name" value="TAT_signal"/>
</dbReference>
<dbReference type="SUPFAM" id="SSF53850">
    <property type="entry name" value="Periplasmic binding protein-like II"/>
    <property type="match status" value="1"/>
</dbReference>
<protein>
    <submittedName>
        <fullName evidence="3">Tripartite tricarboxylate transporter family receptor</fullName>
    </submittedName>
</protein>
<dbReference type="RefSeq" id="WP_124081447.1">
    <property type="nucleotide sequence ID" value="NZ_UWPJ01000031.1"/>
</dbReference>
<dbReference type="EMBL" id="UWPJ01000031">
    <property type="protein sequence ID" value="VCU71849.1"/>
    <property type="molecule type" value="Genomic_DNA"/>
</dbReference>
<evidence type="ECO:0000256" key="1">
    <source>
        <dbReference type="ARBA" id="ARBA00006987"/>
    </source>
</evidence>
<gene>
    <name evidence="3" type="ORF">PIGHUM_03939</name>
</gene>
<accession>A0A3P4B6D0</accession>